<keyword evidence="3" id="KW-1185">Reference proteome</keyword>
<protein>
    <submittedName>
        <fullName evidence="2">TIGR02281 family clan AA aspartic protease</fullName>
        <ecNumber evidence="2">3.4.23.-</ecNumber>
    </submittedName>
</protein>
<feature type="transmembrane region" description="Helical" evidence="1">
    <location>
        <begin position="6"/>
        <end position="25"/>
    </location>
</feature>
<reference evidence="2" key="1">
    <citation type="submission" date="2020-12" db="EMBL/GenBank/DDBJ databases">
        <title>Bacterial taxonomy.</title>
        <authorList>
            <person name="Pan X."/>
        </authorList>
    </citation>
    <scope>NUCLEOTIDE SEQUENCE</scope>
    <source>
        <strain evidence="2">KCTC 52957</strain>
    </source>
</reference>
<dbReference type="EMBL" id="JAEKPD010000002">
    <property type="protein sequence ID" value="MBJ3761717.1"/>
    <property type="molecule type" value="Genomic_DNA"/>
</dbReference>
<keyword evidence="2" id="KW-0378">Hydrolase</keyword>
<dbReference type="InterPro" id="IPR001969">
    <property type="entry name" value="Aspartic_peptidase_AS"/>
</dbReference>
<accession>A0A934M8R9</accession>
<dbReference type="Gene3D" id="2.40.70.10">
    <property type="entry name" value="Acid Proteases"/>
    <property type="match status" value="1"/>
</dbReference>
<evidence type="ECO:0000256" key="1">
    <source>
        <dbReference type="SAM" id="Phobius"/>
    </source>
</evidence>
<dbReference type="RefSeq" id="WP_198914899.1">
    <property type="nucleotide sequence ID" value="NZ_JAEKPD010000002.1"/>
</dbReference>
<name>A0A934M8R9_9RHOB</name>
<keyword evidence="1" id="KW-0472">Membrane</keyword>
<keyword evidence="1" id="KW-1133">Transmembrane helix</keyword>
<feature type="transmembrane region" description="Helical" evidence="1">
    <location>
        <begin position="37"/>
        <end position="55"/>
    </location>
</feature>
<proteinExistence type="predicted"/>
<keyword evidence="1" id="KW-0812">Transmembrane</keyword>
<dbReference type="InterPro" id="IPR011969">
    <property type="entry name" value="Clan_AA_Asp_peptidase_C"/>
</dbReference>
<evidence type="ECO:0000313" key="3">
    <source>
        <dbReference type="Proteomes" id="UP000642488"/>
    </source>
</evidence>
<evidence type="ECO:0000313" key="2">
    <source>
        <dbReference type="EMBL" id="MBJ3761717.1"/>
    </source>
</evidence>
<comment type="caution">
    <text evidence="2">The sequence shown here is derived from an EMBL/GenBank/DDBJ whole genome shotgun (WGS) entry which is preliminary data.</text>
</comment>
<dbReference type="GO" id="GO:0006508">
    <property type="term" value="P:proteolysis"/>
    <property type="evidence" value="ECO:0007669"/>
    <property type="project" value="UniProtKB-KW"/>
</dbReference>
<dbReference type="GO" id="GO:0004190">
    <property type="term" value="F:aspartic-type endopeptidase activity"/>
    <property type="evidence" value="ECO:0007669"/>
    <property type="project" value="InterPro"/>
</dbReference>
<keyword evidence="2" id="KW-0645">Protease</keyword>
<dbReference type="InterPro" id="IPR034122">
    <property type="entry name" value="Retropepsin-like_bacterial"/>
</dbReference>
<dbReference type="EC" id="3.4.23.-" evidence="2"/>
<dbReference type="PROSITE" id="PS00141">
    <property type="entry name" value="ASP_PROTEASE"/>
    <property type="match status" value="1"/>
</dbReference>
<dbReference type="Proteomes" id="UP000642488">
    <property type="component" value="Unassembled WGS sequence"/>
</dbReference>
<dbReference type="InterPro" id="IPR021109">
    <property type="entry name" value="Peptidase_aspartic_dom_sf"/>
</dbReference>
<dbReference type="NCBIfam" id="TIGR02281">
    <property type="entry name" value="clan_AA_DTGA"/>
    <property type="match status" value="1"/>
</dbReference>
<dbReference type="Pfam" id="PF13975">
    <property type="entry name" value="gag-asp_proteas"/>
    <property type="match status" value="1"/>
</dbReference>
<dbReference type="SUPFAM" id="SSF50630">
    <property type="entry name" value="Acid proteases"/>
    <property type="match status" value="1"/>
</dbReference>
<dbReference type="AlphaFoldDB" id="A0A934M8R9"/>
<dbReference type="CDD" id="cd05483">
    <property type="entry name" value="retropepsin_like_bacteria"/>
    <property type="match status" value="1"/>
</dbReference>
<sequence length="191" mass="20410">MTGDSIASILYLVLLGCFIAGYFFVGRANLGKSMQQAAIWALIFFGAIAAFALWGDVGDRVMTRQSVAIDGSIEVPRRFDGHYHMTLGVNGTPIEFIVDTGATDMVLSRRDATRAGIDPDGLAYLGQAQTANGTVPLARVVLDEVSLGGVTERNVRASVNGGDMDGSLLGMSYLGRFGRIEIENDTLTLTR</sequence>
<organism evidence="2 3">
    <name type="scientific">Palleronia pontilimi</name>
    <dbReference type="NCBI Taxonomy" id="1964209"/>
    <lineage>
        <taxon>Bacteria</taxon>
        <taxon>Pseudomonadati</taxon>
        <taxon>Pseudomonadota</taxon>
        <taxon>Alphaproteobacteria</taxon>
        <taxon>Rhodobacterales</taxon>
        <taxon>Roseobacteraceae</taxon>
        <taxon>Palleronia</taxon>
    </lineage>
</organism>
<gene>
    <name evidence="2" type="ORF">ILP92_03015</name>
</gene>